<dbReference type="PRINTS" id="PR00151">
    <property type="entry name" value="PORPHBDMNASE"/>
</dbReference>
<dbReference type="InterPro" id="IPR022418">
    <property type="entry name" value="Porphobilinogen_deaminase_C"/>
</dbReference>
<dbReference type="Pfam" id="PF03900">
    <property type="entry name" value="Porphobil_deamC"/>
    <property type="match status" value="1"/>
</dbReference>
<accession>A0A0S4N0I5</accession>
<evidence type="ECO:0000313" key="13">
    <source>
        <dbReference type="Proteomes" id="UP000182011"/>
    </source>
</evidence>
<dbReference type="Proteomes" id="UP000182011">
    <property type="component" value="Unassembled WGS sequence"/>
</dbReference>
<dbReference type="FunFam" id="3.40.190.10:FF:000004">
    <property type="entry name" value="Porphobilinogen deaminase"/>
    <property type="match status" value="1"/>
</dbReference>
<dbReference type="FunFam" id="3.40.190.10:FF:000005">
    <property type="entry name" value="Porphobilinogen deaminase"/>
    <property type="match status" value="1"/>
</dbReference>
<dbReference type="GO" id="GO:0005737">
    <property type="term" value="C:cytoplasm"/>
    <property type="evidence" value="ECO:0007669"/>
    <property type="project" value="UniProtKB-UniRule"/>
</dbReference>
<comment type="similarity">
    <text evidence="3 8">Belongs to the HMBS family.</text>
</comment>
<organism evidence="12 13">
    <name type="scientific">Candidatus Kryptonium thompsonii</name>
    <dbReference type="NCBI Taxonomy" id="1633631"/>
    <lineage>
        <taxon>Bacteria</taxon>
        <taxon>Pseudomonadati</taxon>
        <taxon>Candidatus Kryptoniota</taxon>
        <taxon>Candidatus Kryptonium</taxon>
    </lineage>
</organism>
<dbReference type="InterPro" id="IPR000860">
    <property type="entry name" value="HemC"/>
</dbReference>
<dbReference type="PIRSF" id="PIRSF001438">
    <property type="entry name" value="4pyrrol_synth_OHMeBilane_synth"/>
    <property type="match status" value="1"/>
</dbReference>
<dbReference type="PANTHER" id="PTHR11557:SF0">
    <property type="entry name" value="PORPHOBILINOGEN DEAMINASE"/>
    <property type="match status" value="1"/>
</dbReference>
<reference evidence="13 14" key="1">
    <citation type="submission" date="2015-11" db="EMBL/GenBank/DDBJ databases">
        <authorList>
            <person name="Varghese N."/>
        </authorList>
    </citation>
    <scope>NUCLEOTIDE SEQUENCE [LARGE SCALE GENOMIC DNA]</scope>
    <source>
        <strain evidence="11 14">JGI-8</strain>
    </source>
</reference>
<dbReference type="AlphaFoldDB" id="A0A0P1LN03"/>
<evidence type="ECO:0000256" key="6">
    <source>
        <dbReference type="ARBA" id="ARBA00023244"/>
    </source>
</evidence>
<evidence type="ECO:0000313" key="14">
    <source>
        <dbReference type="Proteomes" id="UP000182200"/>
    </source>
</evidence>
<comment type="pathway">
    <text evidence="2">Porphyrin-containing compound metabolism; protoporphyrin-IX biosynthesis; coproporphyrinogen-III from 5-aminolevulinate: step 2/4.</text>
</comment>
<dbReference type="PROSITE" id="PS00533">
    <property type="entry name" value="PORPHOBILINOGEN_DEAM"/>
    <property type="match status" value="1"/>
</dbReference>
<accession>A0A0P1MHZ8</accession>
<dbReference type="SUPFAM" id="SSF53850">
    <property type="entry name" value="Periplasmic binding protein-like II"/>
    <property type="match status" value="1"/>
</dbReference>
<dbReference type="InterPro" id="IPR022417">
    <property type="entry name" value="Porphobilin_deaminase_N"/>
</dbReference>
<gene>
    <name evidence="8" type="primary">hemC</name>
    <name evidence="12" type="ORF">JGI4_01105</name>
    <name evidence="11" type="ORF">JGI8_00163</name>
</gene>
<feature type="domain" description="Porphobilinogen deaminase C-terminal" evidence="10">
    <location>
        <begin position="226"/>
        <end position="295"/>
    </location>
</feature>
<dbReference type="CDD" id="cd13646">
    <property type="entry name" value="PBP2_EcHMBS_like"/>
    <property type="match status" value="1"/>
</dbReference>
<accession>A0A0P1L9D9</accession>
<dbReference type="OrthoDB" id="9810298at2"/>
<sequence>MKQKIIIGTRGSKLALWQTEFVKEKLLKIFPDLEFEVRIIKTKGDKILDSPLSKIGDKGIFTREIEIELLNGEIDLAVHSLKDLPTKLPDGLIIGAVLEREDVRDALISKDNLKLAELPLNSTIATSSLRRKAQLLHFRADFQFVDIRGNVDTRFKKFDESNWNGMVLAYAGIKRMGYTNRISELIPTDIILPAVGQGAIAVEIREDDTEIFEIVRKVNHLETELATKAERALLKHLEGGCQIPIGAFACISNGKVKLSAMISSLDGSLLVRDSIEGDVNGDTEKLGIELAERLLEQGGAKILDEVRKANDKK</sequence>
<comment type="function">
    <text evidence="1 8">Tetrapolymerization of the monopyrrole PBG into the hydroxymethylbilane pre-uroporphyrinogen in several discrete steps.</text>
</comment>
<keyword evidence="14" id="KW-1185">Reference proteome</keyword>
<evidence type="ECO:0000256" key="7">
    <source>
        <dbReference type="ARBA" id="ARBA00048169"/>
    </source>
</evidence>
<dbReference type="GO" id="GO:0006782">
    <property type="term" value="P:protoporphyrinogen IX biosynthetic process"/>
    <property type="evidence" value="ECO:0007669"/>
    <property type="project" value="UniProtKB-UniRule"/>
</dbReference>
<accession>A0A0P1LN03</accession>
<comment type="catalytic activity">
    <reaction evidence="7 8">
        <text>4 porphobilinogen + H2O = hydroxymethylbilane + 4 NH4(+)</text>
        <dbReference type="Rhea" id="RHEA:13185"/>
        <dbReference type="ChEBI" id="CHEBI:15377"/>
        <dbReference type="ChEBI" id="CHEBI:28938"/>
        <dbReference type="ChEBI" id="CHEBI:57845"/>
        <dbReference type="ChEBI" id="CHEBI:58126"/>
        <dbReference type="EC" id="2.5.1.61"/>
    </reaction>
</comment>
<dbReference type="EMBL" id="CZVI01000001">
    <property type="protein sequence ID" value="CUS77780.1"/>
    <property type="molecule type" value="Genomic_DNA"/>
</dbReference>
<dbReference type="SUPFAM" id="SSF54782">
    <property type="entry name" value="Porphobilinogen deaminase (hydroxymethylbilane synthase), C-terminal domain"/>
    <property type="match status" value="1"/>
</dbReference>
<keyword evidence="6 8" id="KW-0627">Porphyrin biosynthesis</keyword>
<feature type="modified residue" description="S-(dipyrrolylmethanemethyl)cysteine" evidence="8">
    <location>
        <position position="241"/>
    </location>
</feature>
<dbReference type="InterPro" id="IPR022419">
    <property type="entry name" value="Porphobilin_deaminase_cofac_BS"/>
</dbReference>
<protein>
    <recommendedName>
        <fullName evidence="8">Porphobilinogen deaminase</fullName>
        <shortName evidence="8">PBG</shortName>
        <ecNumber evidence="8">2.5.1.61</ecNumber>
    </recommendedName>
    <alternativeName>
        <fullName evidence="8">Hydroxymethylbilane synthase</fullName>
        <shortName evidence="8">HMBS</shortName>
    </alternativeName>
    <alternativeName>
        <fullName evidence="8">Pre-uroporphyrinogen synthase</fullName>
    </alternativeName>
</protein>
<dbReference type="Gene3D" id="3.40.190.10">
    <property type="entry name" value="Periplasmic binding protein-like II"/>
    <property type="match status" value="2"/>
</dbReference>
<dbReference type="HAMAP" id="MF_00260">
    <property type="entry name" value="Porphobil_deam"/>
    <property type="match status" value="1"/>
</dbReference>
<evidence type="ECO:0000313" key="11">
    <source>
        <dbReference type="EMBL" id="CUS77780.1"/>
    </source>
</evidence>
<feature type="domain" description="Porphobilinogen deaminase N-terminal" evidence="9">
    <location>
        <begin position="5"/>
        <end position="211"/>
    </location>
</feature>
<dbReference type="EC" id="2.5.1.61" evidence="8"/>
<comment type="subunit">
    <text evidence="4 8">Monomer.</text>
</comment>
<evidence type="ECO:0000313" key="12">
    <source>
        <dbReference type="EMBL" id="CUU04772.1"/>
    </source>
</evidence>
<dbReference type="STRING" id="1633631.GCA_001442925_01104"/>
<evidence type="ECO:0000259" key="10">
    <source>
        <dbReference type="Pfam" id="PF03900"/>
    </source>
</evidence>
<dbReference type="NCBIfam" id="TIGR00212">
    <property type="entry name" value="hemC"/>
    <property type="match status" value="1"/>
</dbReference>
<dbReference type="InterPro" id="IPR036803">
    <property type="entry name" value="Porphobilinogen_deaminase_C_sf"/>
</dbReference>
<name>A0A0P1LN03_9BACT</name>
<evidence type="ECO:0000256" key="2">
    <source>
        <dbReference type="ARBA" id="ARBA00004735"/>
    </source>
</evidence>
<evidence type="ECO:0000256" key="1">
    <source>
        <dbReference type="ARBA" id="ARBA00002869"/>
    </source>
</evidence>
<dbReference type="RefSeq" id="WP_047133355.1">
    <property type="nucleotide sequence ID" value="NZ_CZVI01000001.1"/>
</dbReference>
<dbReference type="Gene3D" id="3.30.160.40">
    <property type="entry name" value="Porphobilinogen deaminase, C-terminal domain"/>
    <property type="match status" value="1"/>
</dbReference>
<keyword evidence="5 8" id="KW-0808">Transferase</keyword>
<evidence type="ECO:0000256" key="5">
    <source>
        <dbReference type="ARBA" id="ARBA00022679"/>
    </source>
</evidence>
<accession>A0A0P1P2A2</accession>
<accession>A0A0P1M0H4</accession>
<accession>A0A0P1NX56</accession>
<evidence type="ECO:0000259" key="9">
    <source>
        <dbReference type="Pfam" id="PF01379"/>
    </source>
</evidence>
<proteinExistence type="inferred from homology"/>
<dbReference type="Pfam" id="PF01379">
    <property type="entry name" value="Porphobil_deam"/>
    <property type="match status" value="1"/>
</dbReference>
<dbReference type="GO" id="GO:0004418">
    <property type="term" value="F:hydroxymethylbilane synthase activity"/>
    <property type="evidence" value="ECO:0007669"/>
    <property type="project" value="UniProtKB-UniRule"/>
</dbReference>
<reference evidence="12" key="2">
    <citation type="submission" date="2015-11" db="EMBL/GenBank/DDBJ databases">
        <authorList>
            <person name="Zhang Y."/>
            <person name="Guo Z."/>
        </authorList>
    </citation>
    <scope>NUCLEOTIDE SEQUENCE [LARGE SCALE GENOMIC DNA]</scope>
    <source>
        <strain evidence="12">JGI-4</strain>
    </source>
</reference>
<accession>A0A0P1M8Y9</accession>
<evidence type="ECO:0000256" key="3">
    <source>
        <dbReference type="ARBA" id="ARBA00005638"/>
    </source>
</evidence>
<dbReference type="EMBL" id="FAOP01000004">
    <property type="protein sequence ID" value="CUU04772.1"/>
    <property type="molecule type" value="Genomic_DNA"/>
</dbReference>
<accession>A0A0P1MEE3</accession>
<dbReference type="Proteomes" id="UP000182200">
    <property type="component" value="Unassembled WGS sequence"/>
</dbReference>
<dbReference type="PANTHER" id="PTHR11557">
    <property type="entry name" value="PORPHOBILINOGEN DEAMINASE"/>
    <property type="match status" value="1"/>
</dbReference>
<comment type="miscellaneous">
    <text evidence="8">The porphobilinogen subunits are added to the dipyrromethane group.</text>
</comment>
<evidence type="ECO:0000256" key="8">
    <source>
        <dbReference type="HAMAP-Rule" id="MF_00260"/>
    </source>
</evidence>
<comment type="cofactor">
    <cofactor evidence="8">
        <name>dipyrromethane</name>
        <dbReference type="ChEBI" id="CHEBI:60342"/>
    </cofactor>
    <text evidence="8">Binds 1 dipyrromethane group covalently.</text>
</comment>
<accession>A0A0N7MZN7</accession>
<evidence type="ECO:0000256" key="4">
    <source>
        <dbReference type="ARBA" id="ARBA00011245"/>
    </source>
</evidence>
<dbReference type="FunFam" id="3.30.160.40:FF:000002">
    <property type="entry name" value="Porphobilinogen deaminase"/>
    <property type="match status" value="1"/>
</dbReference>